<keyword evidence="3" id="KW-1185">Reference proteome</keyword>
<dbReference type="OrthoDB" id="8045763at2759"/>
<evidence type="ECO:0000313" key="2">
    <source>
        <dbReference type="EnsemblMetazoa" id="XP_014261810.1"/>
    </source>
</evidence>
<evidence type="ECO:0000256" key="1">
    <source>
        <dbReference type="SAM" id="MobiDB-lite"/>
    </source>
</evidence>
<organism evidence="2 3">
    <name type="scientific">Cimex lectularius</name>
    <name type="common">Bed bug</name>
    <name type="synonym">Acanthia lectularia</name>
    <dbReference type="NCBI Taxonomy" id="79782"/>
    <lineage>
        <taxon>Eukaryota</taxon>
        <taxon>Metazoa</taxon>
        <taxon>Ecdysozoa</taxon>
        <taxon>Arthropoda</taxon>
        <taxon>Hexapoda</taxon>
        <taxon>Insecta</taxon>
        <taxon>Pterygota</taxon>
        <taxon>Neoptera</taxon>
        <taxon>Paraneoptera</taxon>
        <taxon>Hemiptera</taxon>
        <taxon>Heteroptera</taxon>
        <taxon>Panheteroptera</taxon>
        <taxon>Cimicomorpha</taxon>
        <taxon>Cimicidae</taxon>
        <taxon>Cimex</taxon>
    </lineage>
</organism>
<feature type="region of interest" description="Disordered" evidence="1">
    <location>
        <begin position="1"/>
        <end position="24"/>
    </location>
</feature>
<accession>A0A8I6SDW4</accession>
<dbReference type="RefSeq" id="XP_014261810.1">
    <property type="nucleotide sequence ID" value="XM_014406324.2"/>
</dbReference>
<dbReference type="Proteomes" id="UP000494040">
    <property type="component" value="Unassembled WGS sequence"/>
</dbReference>
<dbReference type="SUPFAM" id="SSF57603">
    <property type="entry name" value="FnI-like domain"/>
    <property type="match status" value="2"/>
</dbReference>
<dbReference type="EnsemblMetazoa" id="XM_014406324.2">
    <property type="protein sequence ID" value="XP_014261810.1"/>
    <property type="gene ID" value="LOC106673932"/>
</dbReference>
<dbReference type="GeneID" id="106673932"/>
<dbReference type="Gene3D" id="2.10.70.10">
    <property type="entry name" value="Complement Module, domain 1"/>
    <property type="match status" value="1"/>
</dbReference>
<proteinExistence type="predicted"/>
<evidence type="ECO:0000313" key="3">
    <source>
        <dbReference type="Proteomes" id="UP000494040"/>
    </source>
</evidence>
<dbReference type="OMA" id="PAPNCHQ"/>
<name>A0A8I6SDW4_CIMLE</name>
<evidence type="ECO:0008006" key="4">
    <source>
        <dbReference type="Google" id="ProtNLM"/>
    </source>
</evidence>
<dbReference type="KEGG" id="clec:106673932"/>
<sequence>MRAARPSASNFPPSSTDHGTFVSTTPPPTADNMYLVAAIFALSAYPIVCGLPIQVTNTSDAEPCTVMGITYLHSQQISREDPCDFCLCLDGEVFCWWQQQCLNTTQQQQQQPQVNNTTESEEWVEESSYNSTNTPAPQETTCRVMGIEYKIGEILPRETGTCLQCQCGAGARVTCSPKDCTSPDQFHSLEQQSLDMFDVDVF</sequence>
<dbReference type="AlphaFoldDB" id="A0A8I6SDW4"/>
<reference evidence="2" key="1">
    <citation type="submission" date="2022-01" db="UniProtKB">
        <authorList>
            <consortium name="EnsemblMetazoa"/>
        </authorList>
    </citation>
    <scope>IDENTIFICATION</scope>
</reference>
<protein>
    <recommendedName>
        <fullName evidence="4">VWFC domain-containing protein</fullName>
    </recommendedName>
</protein>
<feature type="compositionally biased region" description="Polar residues" evidence="1">
    <location>
        <begin position="7"/>
        <end position="24"/>
    </location>
</feature>